<dbReference type="CDD" id="cd09971">
    <property type="entry name" value="SdiA-regulated"/>
    <property type="match status" value="1"/>
</dbReference>
<keyword evidence="5" id="KW-1185">Reference proteome</keyword>
<name>A0A1Y0ESH3_9BURK</name>
<dbReference type="AlphaFoldDB" id="A0A1Y0ESH3"/>
<dbReference type="Proteomes" id="UP000196138">
    <property type="component" value="Chromosome"/>
</dbReference>
<gene>
    <name evidence="4" type="ORF">CCO03_17280</name>
</gene>
<keyword evidence="2" id="KW-1003">Cell membrane</keyword>
<organism evidence="4 5">
    <name type="scientific">Comamonas serinivorans</name>
    <dbReference type="NCBI Taxonomy" id="1082851"/>
    <lineage>
        <taxon>Bacteria</taxon>
        <taxon>Pseudomonadati</taxon>
        <taxon>Pseudomonadota</taxon>
        <taxon>Betaproteobacteria</taxon>
        <taxon>Burkholderiales</taxon>
        <taxon>Comamonadaceae</taxon>
        <taxon>Comamonas</taxon>
    </lineage>
</organism>
<evidence type="ECO:0008006" key="6">
    <source>
        <dbReference type="Google" id="ProtNLM"/>
    </source>
</evidence>
<dbReference type="GO" id="GO:0005886">
    <property type="term" value="C:plasma membrane"/>
    <property type="evidence" value="ECO:0007669"/>
    <property type="project" value="UniProtKB-SubCell"/>
</dbReference>
<comment type="subcellular location">
    <subcellularLocation>
        <location evidence="1">Cell membrane</location>
    </subcellularLocation>
</comment>
<dbReference type="Pfam" id="PF06977">
    <property type="entry name" value="SdiA-regulated"/>
    <property type="match status" value="1"/>
</dbReference>
<evidence type="ECO:0000256" key="1">
    <source>
        <dbReference type="ARBA" id="ARBA00004236"/>
    </source>
</evidence>
<proteinExistence type="predicted"/>
<dbReference type="SUPFAM" id="SSF50956">
    <property type="entry name" value="Thermostable phytase (3-phytase)"/>
    <property type="match status" value="1"/>
</dbReference>
<keyword evidence="3" id="KW-0472">Membrane</keyword>
<dbReference type="InterPro" id="IPR009722">
    <property type="entry name" value="YjiK/CarP"/>
</dbReference>
<reference evidence="4 5" key="1">
    <citation type="submission" date="2017-05" db="EMBL/GenBank/DDBJ databases">
        <authorList>
            <person name="Song R."/>
            <person name="Chenine A.L."/>
            <person name="Ruprecht R.M."/>
        </authorList>
    </citation>
    <scope>NUCLEOTIDE SEQUENCE [LARGE SCALE GENOMIC DNA]</scope>
    <source>
        <strain evidence="4 5">DSM 26136</strain>
    </source>
</reference>
<evidence type="ECO:0000256" key="2">
    <source>
        <dbReference type="ARBA" id="ARBA00022475"/>
    </source>
</evidence>
<protein>
    <recommendedName>
        <fullName evidence="6">Phytase-like domain-containing protein</fullName>
    </recommendedName>
</protein>
<evidence type="ECO:0000256" key="3">
    <source>
        <dbReference type="ARBA" id="ARBA00023136"/>
    </source>
</evidence>
<sequence>MSQRPPAPARFTFRSTRLAWLRRWRTSRPWRTPRRLALLLVATMGLGTMGYALSGPDLPPPTASQLAAATLPAYQNVLAKPVAGIRRNLSGLSYSSVTGTLFAVINRPSSIAELSTEGELLRLMPLKGAGDIEGIAHIQGDLFALADEDGNRVRWAQIPAQGKPRLLDRAPLSLPPSAFANLGLEGLAWDARHQRLLLAQERWPMRVVSLDLDGTPHPSAIDEVEIGATDLSSVEVDPESGHVLLLSDESAMVYEYAPSGELIARLPLRAGSQGLADDIPQAEGIAVDGQGRLYVISEPNLFYRFERVNPGQALARR</sequence>
<evidence type="ECO:0000313" key="5">
    <source>
        <dbReference type="Proteomes" id="UP000196138"/>
    </source>
</evidence>
<dbReference type="EMBL" id="CP021455">
    <property type="protein sequence ID" value="ARU06192.1"/>
    <property type="molecule type" value="Genomic_DNA"/>
</dbReference>
<evidence type="ECO:0000313" key="4">
    <source>
        <dbReference type="EMBL" id="ARU06192.1"/>
    </source>
</evidence>
<accession>A0A1Y0ESH3</accession>
<dbReference type="KEGG" id="cser:CCO03_17280"/>